<organism evidence="12 13">
    <name type="scientific">Heterodera trifolii</name>
    <dbReference type="NCBI Taxonomy" id="157864"/>
    <lineage>
        <taxon>Eukaryota</taxon>
        <taxon>Metazoa</taxon>
        <taxon>Ecdysozoa</taxon>
        <taxon>Nematoda</taxon>
        <taxon>Chromadorea</taxon>
        <taxon>Rhabditida</taxon>
        <taxon>Tylenchina</taxon>
        <taxon>Tylenchomorpha</taxon>
        <taxon>Tylenchoidea</taxon>
        <taxon>Heteroderidae</taxon>
        <taxon>Heteroderinae</taxon>
        <taxon>Heterodera</taxon>
    </lineage>
</organism>
<dbReference type="InterPro" id="IPR035500">
    <property type="entry name" value="NHR-like_dom_sf"/>
</dbReference>
<comment type="similarity">
    <text evidence="1">Belongs to the nuclear hormone receptor family.</text>
</comment>
<gene>
    <name evidence="12" type="ORF">niasHT_034835</name>
</gene>
<dbReference type="InterPro" id="IPR050274">
    <property type="entry name" value="Nuclear_hormone_rcpt_NR2"/>
</dbReference>
<dbReference type="Gene3D" id="3.30.50.10">
    <property type="entry name" value="Erythroid Transcription Factor GATA-1, subunit A"/>
    <property type="match status" value="1"/>
</dbReference>
<keyword evidence="8" id="KW-0675">Receptor</keyword>
<keyword evidence="9" id="KW-0539">Nucleus</keyword>
<evidence type="ECO:0008006" key="14">
    <source>
        <dbReference type="Google" id="ProtNLM"/>
    </source>
</evidence>
<dbReference type="Pfam" id="PF00105">
    <property type="entry name" value="zf-C4"/>
    <property type="match status" value="1"/>
</dbReference>
<dbReference type="PRINTS" id="PR00047">
    <property type="entry name" value="STROIDFINGER"/>
</dbReference>
<evidence type="ECO:0000259" key="10">
    <source>
        <dbReference type="PROSITE" id="PS51030"/>
    </source>
</evidence>
<evidence type="ECO:0000259" key="11">
    <source>
        <dbReference type="PROSITE" id="PS51843"/>
    </source>
</evidence>
<evidence type="ECO:0000313" key="12">
    <source>
        <dbReference type="EMBL" id="KAL3078685.1"/>
    </source>
</evidence>
<dbReference type="PROSITE" id="PS51030">
    <property type="entry name" value="NUCLEAR_REC_DBD_2"/>
    <property type="match status" value="1"/>
</dbReference>
<evidence type="ECO:0000256" key="5">
    <source>
        <dbReference type="ARBA" id="ARBA00023015"/>
    </source>
</evidence>
<evidence type="ECO:0000256" key="7">
    <source>
        <dbReference type="ARBA" id="ARBA00023163"/>
    </source>
</evidence>
<dbReference type="GO" id="GO:0008270">
    <property type="term" value="F:zinc ion binding"/>
    <property type="evidence" value="ECO:0007669"/>
    <property type="project" value="UniProtKB-KW"/>
</dbReference>
<dbReference type="PANTHER" id="PTHR24083">
    <property type="entry name" value="NUCLEAR HORMONE RECEPTOR"/>
    <property type="match status" value="1"/>
</dbReference>
<dbReference type="InterPro" id="IPR013088">
    <property type="entry name" value="Znf_NHR/GATA"/>
</dbReference>
<sequence>MPVPICLVCGAENAKQHYGSWCCNGCKGFFWRSISSKRRYICLNRNTDIKCKLEDGIDNTVPFVEACRLKRCLEIGMDPKLIRDCWGKSPTPQGPTRRDRCRSLGANDWKNGREMDRIGTPNSDCVEQQGFVMIPSHCKEQRDVPGPNTSNLSSCNLQLLSDYLEWVHNIPELNMLNEDDRNFLVLCRARPSAWLLLAHHRMHNTKNRPNIELDKLELLLHNEIVGPLRELEIHSVEFEILRNVCFFSTVPQLSEAGRRLVTSVQNAQLRILSEFSLSRINLMEKANEGPLLLSSVFRLNRMMNTLLTVEKVANFKG</sequence>
<evidence type="ECO:0000256" key="8">
    <source>
        <dbReference type="ARBA" id="ARBA00023170"/>
    </source>
</evidence>
<keyword evidence="7" id="KW-0804">Transcription</keyword>
<dbReference type="SUPFAM" id="SSF48508">
    <property type="entry name" value="Nuclear receptor ligand-binding domain"/>
    <property type="match status" value="1"/>
</dbReference>
<comment type="caution">
    <text evidence="12">The sequence shown here is derived from an EMBL/GenBank/DDBJ whole genome shotgun (WGS) entry which is preliminary data.</text>
</comment>
<keyword evidence="3" id="KW-0863">Zinc-finger</keyword>
<proteinExistence type="inferred from homology"/>
<dbReference type="Proteomes" id="UP001620626">
    <property type="component" value="Unassembled WGS sequence"/>
</dbReference>
<dbReference type="Gene3D" id="1.10.565.10">
    <property type="entry name" value="Retinoid X Receptor"/>
    <property type="match status" value="1"/>
</dbReference>
<evidence type="ECO:0000256" key="1">
    <source>
        <dbReference type="ARBA" id="ARBA00005993"/>
    </source>
</evidence>
<evidence type="ECO:0000256" key="4">
    <source>
        <dbReference type="ARBA" id="ARBA00022833"/>
    </source>
</evidence>
<evidence type="ECO:0000313" key="13">
    <source>
        <dbReference type="Proteomes" id="UP001620626"/>
    </source>
</evidence>
<accession>A0ABD2IM97</accession>
<evidence type="ECO:0000256" key="6">
    <source>
        <dbReference type="ARBA" id="ARBA00023125"/>
    </source>
</evidence>
<dbReference type="EMBL" id="JBICBT010001199">
    <property type="protein sequence ID" value="KAL3078685.1"/>
    <property type="molecule type" value="Genomic_DNA"/>
</dbReference>
<keyword evidence="5" id="KW-0805">Transcription regulation</keyword>
<keyword evidence="4" id="KW-0862">Zinc</keyword>
<reference evidence="12 13" key="1">
    <citation type="submission" date="2024-10" db="EMBL/GenBank/DDBJ databases">
        <authorList>
            <person name="Kim D."/>
        </authorList>
    </citation>
    <scope>NUCLEOTIDE SEQUENCE [LARGE SCALE GENOMIC DNA]</scope>
    <source>
        <strain evidence="12">BH-2024</strain>
    </source>
</reference>
<dbReference type="PROSITE" id="PS00031">
    <property type="entry name" value="NUCLEAR_REC_DBD_1"/>
    <property type="match status" value="1"/>
</dbReference>
<dbReference type="InterPro" id="IPR001628">
    <property type="entry name" value="Znf_hrmn_rcpt"/>
</dbReference>
<keyword evidence="6" id="KW-0238">DNA-binding</keyword>
<evidence type="ECO:0000256" key="9">
    <source>
        <dbReference type="ARBA" id="ARBA00023242"/>
    </source>
</evidence>
<name>A0ABD2IM97_9BILA</name>
<dbReference type="AlphaFoldDB" id="A0ABD2IM97"/>
<dbReference type="GO" id="GO:0003677">
    <property type="term" value="F:DNA binding"/>
    <property type="evidence" value="ECO:0007669"/>
    <property type="project" value="UniProtKB-KW"/>
</dbReference>
<protein>
    <recommendedName>
        <fullName evidence="14">Nuclear receptor domain-containing protein</fullName>
    </recommendedName>
</protein>
<keyword evidence="2" id="KW-0479">Metal-binding</keyword>
<dbReference type="SUPFAM" id="SSF57716">
    <property type="entry name" value="Glucocorticoid receptor-like (DNA-binding domain)"/>
    <property type="match status" value="1"/>
</dbReference>
<feature type="domain" description="Nuclear receptor" evidence="10">
    <location>
        <begin position="3"/>
        <end position="84"/>
    </location>
</feature>
<dbReference type="InterPro" id="IPR000536">
    <property type="entry name" value="Nucl_hrmn_rcpt_lig-bd"/>
</dbReference>
<dbReference type="SMART" id="SM00399">
    <property type="entry name" value="ZnF_C4"/>
    <property type="match status" value="1"/>
</dbReference>
<feature type="domain" description="NR LBD" evidence="11">
    <location>
        <begin position="115"/>
        <end position="317"/>
    </location>
</feature>
<keyword evidence="13" id="KW-1185">Reference proteome</keyword>
<dbReference type="PROSITE" id="PS51843">
    <property type="entry name" value="NR_LBD"/>
    <property type="match status" value="1"/>
</dbReference>
<evidence type="ECO:0000256" key="3">
    <source>
        <dbReference type="ARBA" id="ARBA00022771"/>
    </source>
</evidence>
<evidence type="ECO:0000256" key="2">
    <source>
        <dbReference type="ARBA" id="ARBA00022723"/>
    </source>
</evidence>